<dbReference type="Proteomes" id="UP001499987">
    <property type="component" value="Unassembled WGS sequence"/>
</dbReference>
<dbReference type="EMBL" id="BAAALD010000068">
    <property type="protein sequence ID" value="GAA1106875.1"/>
    <property type="molecule type" value="Genomic_DNA"/>
</dbReference>
<feature type="region of interest" description="Disordered" evidence="1">
    <location>
        <begin position="24"/>
        <end position="71"/>
    </location>
</feature>
<accession>A0ABN1TYA0</accession>
<evidence type="ECO:0000313" key="2">
    <source>
        <dbReference type="EMBL" id="GAA1106875.1"/>
    </source>
</evidence>
<feature type="compositionally biased region" description="Polar residues" evidence="1">
    <location>
        <begin position="182"/>
        <end position="195"/>
    </location>
</feature>
<proteinExistence type="predicted"/>
<evidence type="ECO:0008006" key="4">
    <source>
        <dbReference type="Google" id="ProtNLM"/>
    </source>
</evidence>
<comment type="caution">
    <text evidence="2">The sequence shown here is derived from an EMBL/GenBank/DDBJ whole genome shotgun (WGS) entry which is preliminary data.</text>
</comment>
<organism evidence="2 3">
    <name type="scientific">Kitasatospora arboriphila</name>
    <dbReference type="NCBI Taxonomy" id="258052"/>
    <lineage>
        <taxon>Bacteria</taxon>
        <taxon>Bacillati</taxon>
        <taxon>Actinomycetota</taxon>
        <taxon>Actinomycetes</taxon>
        <taxon>Kitasatosporales</taxon>
        <taxon>Streptomycetaceae</taxon>
        <taxon>Kitasatospora</taxon>
    </lineage>
</organism>
<keyword evidence="3" id="KW-1185">Reference proteome</keyword>
<protein>
    <recommendedName>
        <fullName evidence="4">WXG100 family type VII secretion target</fullName>
    </recommendedName>
</protein>
<reference evidence="3" key="1">
    <citation type="journal article" date="2019" name="Int. J. Syst. Evol. Microbiol.">
        <title>The Global Catalogue of Microorganisms (GCM) 10K type strain sequencing project: providing services to taxonomists for standard genome sequencing and annotation.</title>
        <authorList>
            <consortium name="The Broad Institute Genomics Platform"/>
            <consortium name="The Broad Institute Genome Sequencing Center for Infectious Disease"/>
            <person name="Wu L."/>
            <person name="Ma J."/>
        </authorList>
    </citation>
    <scope>NUCLEOTIDE SEQUENCE [LARGE SCALE GENOMIC DNA]</scope>
    <source>
        <strain evidence="3">JCM 13002</strain>
    </source>
</reference>
<evidence type="ECO:0000256" key="1">
    <source>
        <dbReference type="SAM" id="MobiDB-lite"/>
    </source>
</evidence>
<feature type="compositionally biased region" description="Low complexity" evidence="1">
    <location>
        <begin position="55"/>
        <end position="65"/>
    </location>
</feature>
<sequence length="215" mass="22311">MAEHGVRLQPTERDLPLAEHGVRLRPDAVEASPTQSTPLAATARTAPDAQVKRLASTTGAAAQSGGSAGSGFEVNPEQYRAAVSPVLAAADQLTQLVTGLSAFLDHTQSTAPWGNDESGKKFAEGEKGYLRYSTDTLKGLKGMPEAVRYVADGLKAMAENYRATEEGTTSVFQGGGTDGVSVPQTGSYSAPVNVTSPGAALRNIAQAHPSTTRRA</sequence>
<feature type="region of interest" description="Disordered" evidence="1">
    <location>
        <begin position="168"/>
        <end position="195"/>
    </location>
</feature>
<name>A0ABN1TYA0_9ACTN</name>
<evidence type="ECO:0000313" key="3">
    <source>
        <dbReference type="Proteomes" id="UP001499987"/>
    </source>
</evidence>
<dbReference type="Gene3D" id="1.10.287.1060">
    <property type="entry name" value="ESAT-6-like"/>
    <property type="match status" value="1"/>
</dbReference>
<gene>
    <name evidence="2" type="ORF">GCM10009663_56130</name>
</gene>